<gene>
    <name evidence="4" type="ORF">CYFUS_005169</name>
</gene>
<organism evidence="4 5">
    <name type="scientific">Cystobacter fuscus</name>
    <dbReference type="NCBI Taxonomy" id="43"/>
    <lineage>
        <taxon>Bacteria</taxon>
        <taxon>Pseudomonadati</taxon>
        <taxon>Myxococcota</taxon>
        <taxon>Myxococcia</taxon>
        <taxon>Myxococcales</taxon>
        <taxon>Cystobacterineae</taxon>
        <taxon>Archangiaceae</taxon>
        <taxon>Cystobacter</taxon>
    </lineage>
</organism>
<accession>A0A250J8G3</accession>
<dbReference type="Gene3D" id="3.40.1190.20">
    <property type="match status" value="1"/>
</dbReference>
<dbReference type="KEGG" id="cfus:CYFUS_005169"/>
<dbReference type="PANTHER" id="PTHR10584:SF166">
    <property type="entry name" value="RIBOKINASE"/>
    <property type="match status" value="1"/>
</dbReference>
<dbReference type="SUPFAM" id="SSF53613">
    <property type="entry name" value="Ribokinase-like"/>
    <property type="match status" value="1"/>
</dbReference>
<dbReference type="RefSeq" id="WP_095987708.1">
    <property type="nucleotide sequence ID" value="NZ_CP022098.1"/>
</dbReference>
<evidence type="ECO:0000256" key="1">
    <source>
        <dbReference type="ARBA" id="ARBA00022679"/>
    </source>
</evidence>
<dbReference type="AlphaFoldDB" id="A0A250J8G3"/>
<dbReference type="EMBL" id="CP022098">
    <property type="protein sequence ID" value="ATB39721.1"/>
    <property type="molecule type" value="Genomic_DNA"/>
</dbReference>
<proteinExistence type="predicted"/>
<dbReference type="GO" id="GO:0005829">
    <property type="term" value="C:cytosol"/>
    <property type="evidence" value="ECO:0007669"/>
    <property type="project" value="TreeGrafter"/>
</dbReference>
<dbReference type="PANTHER" id="PTHR10584">
    <property type="entry name" value="SUGAR KINASE"/>
    <property type="match status" value="1"/>
</dbReference>
<protein>
    <submittedName>
        <fullName evidence="4">Ribokinase</fullName>
    </submittedName>
</protein>
<dbReference type="Proteomes" id="UP000217257">
    <property type="component" value="Chromosome"/>
</dbReference>
<dbReference type="InterPro" id="IPR029056">
    <property type="entry name" value="Ribokinase-like"/>
</dbReference>
<evidence type="ECO:0000313" key="4">
    <source>
        <dbReference type="EMBL" id="ATB39721.1"/>
    </source>
</evidence>
<dbReference type="GO" id="GO:0016301">
    <property type="term" value="F:kinase activity"/>
    <property type="evidence" value="ECO:0007669"/>
    <property type="project" value="UniProtKB-KW"/>
</dbReference>
<evidence type="ECO:0000259" key="3">
    <source>
        <dbReference type="Pfam" id="PF00294"/>
    </source>
</evidence>
<keyword evidence="2 4" id="KW-0418">Kinase</keyword>
<name>A0A250J8G3_9BACT</name>
<reference evidence="4 5" key="1">
    <citation type="submission" date="2017-06" db="EMBL/GenBank/DDBJ databases">
        <title>Sequencing and comparative analysis of myxobacterial genomes.</title>
        <authorList>
            <person name="Rupp O."/>
            <person name="Goesmann A."/>
            <person name="Sogaard-Andersen L."/>
        </authorList>
    </citation>
    <scope>NUCLEOTIDE SEQUENCE [LARGE SCALE GENOMIC DNA]</scope>
    <source>
        <strain evidence="4 5">DSM 52655</strain>
    </source>
</reference>
<keyword evidence="1" id="KW-0808">Transferase</keyword>
<evidence type="ECO:0000256" key="2">
    <source>
        <dbReference type="ARBA" id="ARBA00022777"/>
    </source>
</evidence>
<evidence type="ECO:0000313" key="5">
    <source>
        <dbReference type="Proteomes" id="UP000217257"/>
    </source>
</evidence>
<feature type="domain" description="Carbohydrate kinase PfkB" evidence="3">
    <location>
        <begin position="34"/>
        <end position="274"/>
    </location>
</feature>
<dbReference type="InterPro" id="IPR011611">
    <property type="entry name" value="PfkB_dom"/>
</dbReference>
<sequence>MSLLVVGSVALDSVETPFGLKEDVLGGSASYFSTAASFFTPVQMVAVVGEDFPQAHLDFLRARGVDIDGVSHEKGRTFRWKGRYGWQLNEAETLDTQLNVFQSFSPQLSERHRDAQYVMLGNIHPELQARVVDQVRSPRLVAADTMNFWINGSRPALLKTLERVNLLFVNDAEARQLSGEHNIIRAARAILAMGPQRVVIKRGEYGAMLVEKDHLFVCPAMPLADVFDPTGAGDTFAGGFMGTLATAAGSLDIPMLRRAMVMGSVMASFTVEKFSLERLREISRSDLHQRFSEFKRLTHFDDLPVIDA</sequence>
<dbReference type="Pfam" id="PF00294">
    <property type="entry name" value="PfkB"/>
    <property type="match status" value="1"/>
</dbReference>
<dbReference type="PROSITE" id="PS00584">
    <property type="entry name" value="PFKB_KINASES_2"/>
    <property type="match status" value="1"/>
</dbReference>
<dbReference type="InterPro" id="IPR002173">
    <property type="entry name" value="Carboh/pur_kinase_PfkB_CS"/>
</dbReference>